<sequence length="642" mass="70407">MPDGIAYGGDWNPEQWPEQTWEQDVALMREAGVNRVSVGIFSWSSIEPVEGVFDFGWLDRAMDLLAEHGIGANLAIPTASPPPWFSDAYPQALPVDADGRRLWHGSRQGFCPSSPIYREKALRVAEQVALRYRDHPALVLWHVHNEYGCHNARCYCDTSAAAFRAWLRTRYSSLDALNDAWGTAFWSQRYSDWAQILPPRATPSFPNPGQQLDFRRFSSDALVELYRAERDLLRRLTPDVPATTNLMAGAHWDMDCWAFAAELDVVSTDHYLIGARRERHIDLAFAADYARSLNGGRPWLLMEHSTSAVNWQPRNLAKTPGELRRNSLSHLARGADGIMFFQWRQSRAGAEKWHSAMLPHAGTDTKIWREVVALGAELAGLSGVAGSTVKADVALLLDHSSVWAQDHPAQPTAELDPVEEAKRWHAALWRAGVTCDLAHPEGDLTGYRLVVVPQLYLVSDAGAANLEEFARRGGVVVVGPYSGIVDEHDRVRLGGYPGAWRDLLGVSAEEFFPLEEPIRLASGATGGVWSEAARVTTAKVLDTYATGEPAWTRNEFGAGTAHYLTTLLDDAALAGVLATACREAGVSPAAQTVPGVEVVRRSHPDGRSFLFAINHTGEDATVASGDRVITVPAGDVVIVPTS</sequence>
<comment type="caution">
    <text evidence="9">The sequence shown here is derived from an EMBL/GenBank/DDBJ whole genome shotgun (WGS) entry which is preliminary data.</text>
</comment>
<evidence type="ECO:0000313" key="9">
    <source>
        <dbReference type="EMBL" id="NJP92648.1"/>
    </source>
</evidence>
<dbReference type="EC" id="3.2.1.23" evidence="3 6"/>
<comment type="similarity">
    <text evidence="2 6">Belongs to the glycosyl hydrolase 42 family.</text>
</comment>
<evidence type="ECO:0000259" key="7">
    <source>
        <dbReference type="Pfam" id="PF02449"/>
    </source>
</evidence>
<dbReference type="PIRSF" id="PIRSF001084">
    <property type="entry name" value="B-galactosidase"/>
    <property type="match status" value="1"/>
</dbReference>
<dbReference type="InterPro" id="IPR029062">
    <property type="entry name" value="Class_I_gatase-like"/>
</dbReference>
<feature type="domain" description="Beta-galactosidase trimerisation" evidence="8">
    <location>
        <begin position="391"/>
        <end position="586"/>
    </location>
</feature>
<dbReference type="Pfam" id="PF08532">
    <property type="entry name" value="Glyco_hydro_42M"/>
    <property type="match status" value="1"/>
</dbReference>
<dbReference type="PANTHER" id="PTHR36447:SF1">
    <property type="entry name" value="BETA-GALACTOSIDASE GANA"/>
    <property type="match status" value="1"/>
</dbReference>
<dbReference type="Proteomes" id="UP000696294">
    <property type="component" value="Unassembled WGS sequence"/>
</dbReference>
<evidence type="ECO:0000256" key="6">
    <source>
        <dbReference type="PIRNR" id="PIRNR001084"/>
    </source>
</evidence>
<dbReference type="SUPFAM" id="SSF51445">
    <property type="entry name" value="(Trans)glycosidases"/>
    <property type="match status" value="1"/>
</dbReference>
<comment type="catalytic activity">
    <reaction evidence="1 6">
        <text>Hydrolysis of terminal non-reducing beta-D-galactose residues in beta-D-galactosides.</text>
        <dbReference type="EC" id="3.2.1.23"/>
    </reaction>
</comment>
<dbReference type="CDD" id="cd03143">
    <property type="entry name" value="A4_beta-galactosidase_middle_domain"/>
    <property type="match status" value="1"/>
</dbReference>
<dbReference type="InterPro" id="IPR013529">
    <property type="entry name" value="Glyco_hydro_42_N"/>
</dbReference>
<accession>A0ABX1B487</accession>
<dbReference type="InterPro" id="IPR017853">
    <property type="entry name" value="GH"/>
</dbReference>
<evidence type="ECO:0000313" key="10">
    <source>
        <dbReference type="Proteomes" id="UP000696294"/>
    </source>
</evidence>
<feature type="domain" description="Glycoside hydrolase family 42 N-terminal" evidence="7">
    <location>
        <begin position="10"/>
        <end position="379"/>
    </location>
</feature>
<dbReference type="PANTHER" id="PTHR36447">
    <property type="entry name" value="BETA-GALACTOSIDASE GANA"/>
    <property type="match status" value="1"/>
</dbReference>
<evidence type="ECO:0000259" key="8">
    <source>
        <dbReference type="Pfam" id="PF08532"/>
    </source>
</evidence>
<dbReference type="RefSeq" id="WP_168012063.1">
    <property type="nucleotide sequence ID" value="NZ_JAATEP010000018.1"/>
</dbReference>
<evidence type="ECO:0000256" key="1">
    <source>
        <dbReference type="ARBA" id="ARBA00001412"/>
    </source>
</evidence>
<dbReference type="EMBL" id="JAATEP010000018">
    <property type="protein sequence ID" value="NJP92648.1"/>
    <property type="molecule type" value="Genomic_DNA"/>
</dbReference>
<dbReference type="InterPro" id="IPR013738">
    <property type="entry name" value="Beta_galactosidase_Trimer"/>
</dbReference>
<keyword evidence="4 6" id="KW-0378">Hydrolase</keyword>
<dbReference type="SUPFAM" id="SSF52317">
    <property type="entry name" value="Class I glutamine amidotransferase-like"/>
    <property type="match status" value="1"/>
</dbReference>
<evidence type="ECO:0000256" key="3">
    <source>
        <dbReference type="ARBA" id="ARBA00012756"/>
    </source>
</evidence>
<dbReference type="Gene3D" id="3.40.50.880">
    <property type="match status" value="1"/>
</dbReference>
<dbReference type="Gene3D" id="2.60.40.1180">
    <property type="entry name" value="Golgi alpha-mannosidase II"/>
    <property type="match status" value="1"/>
</dbReference>
<evidence type="ECO:0000256" key="4">
    <source>
        <dbReference type="ARBA" id="ARBA00022801"/>
    </source>
</evidence>
<dbReference type="InterPro" id="IPR003476">
    <property type="entry name" value="Glyco_hydro_42"/>
</dbReference>
<proteinExistence type="inferred from homology"/>
<dbReference type="InterPro" id="IPR013780">
    <property type="entry name" value="Glyco_hydro_b"/>
</dbReference>
<name>A0ABX1B487_9ACTN</name>
<evidence type="ECO:0000256" key="5">
    <source>
        <dbReference type="ARBA" id="ARBA00023295"/>
    </source>
</evidence>
<reference evidence="9 10" key="1">
    <citation type="submission" date="2020-03" db="EMBL/GenBank/DDBJ databases">
        <title>WGS of actinomycetes isolated from Thailand.</title>
        <authorList>
            <person name="Thawai C."/>
        </authorList>
    </citation>
    <scope>NUCLEOTIDE SEQUENCE [LARGE SCALE GENOMIC DNA]</scope>
    <source>
        <strain evidence="9 10">FMUSA5-5</strain>
    </source>
</reference>
<keyword evidence="10" id="KW-1185">Reference proteome</keyword>
<dbReference type="Gene3D" id="3.20.20.80">
    <property type="entry name" value="Glycosidases"/>
    <property type="match status" value="1"/>
</dbReference>
<organism evidence="9 10">
    <name type="scientific">Nonomuraea composti</name>
    <dbReference type="NCBI Taxonomy" id="2720023"/>
    <lineage>
        <taxon>Bacteria</taxon>
        <taxon>Bacillati</taxon>
        <taxon>Actinomycetota</taxon>
        <taxon>Actinomycetes</taxon>
        <taxon>Streptosporangiales</taxon>
        <taxon>Streptosporangiaceae</taxon>
        <taxon>Nonomuraea</taxon>
    </lineage>
</organism>
<protein>
    <recommendedName>
        <fullName evidence="3 6">Beta-galactosidase</fullName>
        <shortName evidence="6">Beta-gal</shortName>
        <ecNumber evidence="3 6">3.2.1.23</ecNumber>
    </recommendedName>
</protein>
<evidence type="ECO:0000256" key="2">
    <source>
        <dbReference type="ARBA" id="ARBA00005940"/>
    </source>
</evidence>
<gene>
    <name evidence="9" type="ORF">HCN51_24870</name>
</gene>
<keyword evidence="5 6" id="KW-0326">Glycosidase</keyword>
<dbReference type="Pfam" id="PF02449">
    <property type="entry name" value="Glyco_hydro_42"/>
    <property type="match status" value="1"/>
</dbReference>